<evidence type="ECO:0000313" key="2">
    <source>
        <dbReference type="EMBL" id="KAF2324236.1"/>
    </source>
</evidence>
<feature type="domain" description="WW" evidence="1">
    <location>
        <begin position="123"/>
        <end position="139"/>
    </location>
</feature>
<organism evidence="2 3">
    <name type="scientific">Hevea brasiliensis</name>
    <name type="common">Para rubber tree</name>
    <name type="synonym">Siphonia brasiliensis</name>
    <dbReference type="NCBI Taxonomy" id="3981"/>
    <lineage>
        <taxon>Eukaryota</taxon>
        <taxon>Viridiplantae</taxon>
        <taxon>Streptophyta</taxon>
        <taxon>Embryophyta</taxon>
        <taxon>Tracheophyta</taxon>
        <taxon>Spermatophyta</taxon>
        <taxon>Magnoliopsida</taxon>
        <taxon>eudicotyledons</taxon>
        <taxon>Gunneridae</taxon>
        <taxon>Pentapetalae</taxon>
        <taxon>rosids</taxon>
        <taxon>fabids</taxon>
        <taxon>Malpighiales</taxon>
        <taxon>Euphorbiaceae</taxon>
        <taxon>Crotonoideae</taxon>
        <taxon>Micrandreae</taxon>
        <taxon>Hevea</taxon>
    </lineage>
</organism>
<reference evidence="2 3" key="1">
    <citation type="journal article" date="2020" name="Mol. Plant">
        <title>The Chromosome-Based Rubber Tree Genome Provides New Insights into Spurge Genome Evolution and Rubber Biosynthesis.</title>
        <authorList>
            <person name="Liu J."/>
            <person name="Shi C."/>
            <person name="Shi C.C."/>
            <person name="Li W."/>
            <person name="Zhang Q.J."/>
            <person name="Zhang Y."/>
            <person name="Li K."/>
            <person name="Lu H.F."/>
            <person name="Shi C."/>
            <person name="Zhu S.T."/>
            <person name="Xiao Z.Y."/>
            <person name="Nan H."/>
            <person name="Yue Y."/>
            <person name="Zhu X.G."/>
            <person name="Wu Y."/>
            <person name="Hong X.N."/>
            <person name="Fan G.Y."/>
            <person name="Tong Y."/>
            <person name="Zhang D."/>
            <person name="Mao C.L."/>
            <person name="Liu Y.L."/>
            <person name="Hao S.J."/>
            <person name="Liu W.Q."/>
            <person name="Lv M.Q."/>
            <person name="Zhang H.B."/>
            <person name="Liu Y."/>
            <person name="Hu-Tang G.R."/>
            <person name="Wang J.P."/>
            <person name="Wang J.H."/>
            <person name="Sun Y.H."/>
            <person name="Ni S.B."/>
            <person name="Chen W.B."/>
            <person name="Zhang X.C."/>
            <person name="Jiao Y.N."/>
            <person name="Eichler E.E."/>
            <person name="Li G.H."/>
            <person name="Liu X."/>
            <person name="Gao L.Z."/>
        </authorList>
    </citation>
    <scope>NUCLEOTIDE SEQUENCE [LARGE SCALE GENOMIC DNA]</scope>
    <source>
        <strain evidence="3">cv. GT1</strain>
        <tissue evidence="2">Leaf</tissue>
    </source>
</reference>
<keyword evidence="3" id="KW-1185">Reference proteome</keyword>
<dbReference type="InterPro" id="IPR036020">
    <property type="entry name" value="WW_dom_sf"/>
</dbReference>
<evidence type="ECO:0000259" key="1">
    <source>
        <dbReference type="PROSITE" id="PS50020"/>
    </source>
</evidence>
<dbReference type="AlphaFoldDB" id="A0A6A6NGH6"/>
<sequence>MVEVALPGCFPGEVPGFRLAWVLGERPFRPVGPAQQGQPFIPVASQLLAYWTRDVGWSEGQPWLASEAMAYYLLQQCRQLGSNLLRLLLQIQNVPSEIVSYLFLCSSYNLDEVITPTKQAIRYYYNKRTKQSSWEKPFELMTAIEVSQSPVVAIDVMENGEI</sequence>
<dbReference type="InterPro" id="IPR001202">
    <property type="entry name" value="WW_dom"/>
</dbReference>
<gene>
    <name evidence="2" type="ORF">GH714_010990</name>
</gene>
<dbReference type="CDD" id="cd00201">
    <property type="entry name" value="WW"/>
    <property type="match status" value="1"/>
</dbReference>
<dbReference type="SUPFAM" id="SSF51045">
    <property type="entry name" value="WW domain"/>
    <property type="match status" value="1"/>
</dbReference>
<dbReference type="EMBL" id="JAAGAX010000001">
    <property type="protein sequence ID" value="KAF2324236.1"/>
    <property type="molecule type" value="Genomic_DNA"/>
</dbReference>
<dbReference type="PROSITE" id="PS50020">
    <property type="entry name" value="WW_DOMAIN_2"/>
    <property type="match status" value="1"/>
</dbReference>
<accession>A0A6A6NGH6</accession>
<evidence type="ECO:0000313" key="3">
    <source>
        <dbReference type="Proteomes" id="UP000467840"/>
    </source>
</evidence>
<dbReference type="Proteomes" id="UP000467840">
    <property type="component" value="Chromosome 5"/>
</dbReference>
<protein>
    <recommendedName>
        <fullName evidence="1">WW domain-containing protein</fullName>
    </recommendedName>
</protein>
<comment type="caution">
    <text evidence="2">The sequence shown here is derived from an EMBL/GenBank/DDBJ whole genome shotgun (WGS) entry which is preliminary data.</text>
</comment>
<proteinExistence type="predicted"/>
<dbReference type="Gene3D" id="2.20.70.10">
    <property type="match status" value="1"/>
</dbReference>
<name>A0A6A6NGH6_HEVBR</name>